<feature type="domain" description="Ribosomal protein L9" evidence="8">
    <location>
        <begin position="4"/>
        <end position="48"/>
    </location>
</feature>
<accession>A0A7C4YEE1</accession>
<evidence type="ECO:0000256" key="1">
    <source>
        <dbReference type="ARBA" id="ARBA00010605"/>
    </source>
</evidence>
<dbReference type="SUPFAM" id="SSF55658">
    <property type="entry name" value="L9 N-domain-like"/>
    <property type="match status" value="1"/>
</dbReference>
<dbReference type="SUPFAM" id="SSF55653">
    <property type="entry name" value="Ribosomal protein L9 C-domain"/>
    <property type="match status" value="1"/>
</dbReference>
<reference evidence="10" key="1">
    <citation type="journal article" date="2020" name="mSystems">
        <title>Genome- and Community-Level Interaction Insights into Carbon Utilization and Element Cycling Functions of Hydrothermarchaeota in Hydrothermal Sediment.</title>
        <authorList>
            <person name="Zhou Z."/>
            <person name="Liu Y."/>
            <person name="Xu W."/>
            <person name="Pan J."/>
            <person name="Luo Z.H."/>
            <person name="Li M."/>
        </authorList>
    </citation>
    <scope>NUCLEOTIDE SEQUENCE [LARGE SCALE GENOMIC DNA]</scope>
    <source>
        <strain evidence="10">SpSt-794</strain>
    </source>
</reference>
<dbReference type="Gene3D" id="3.10.430.100">
    <property type="entry name" value="Ribosomal protein L9, C-terminal domain"/>
    <property type="match status" value="1"/>
</dbReference>
<dbReference type="Pfam" id="PF03948">
    <property type="entry name" value="Ribosomal_L9_C"/>
    <property type="match status" value="1"/>
</dbReference>
<evidence type="ECO:0000259" key="9">
    <source>
        <dbReference type="Pfam" id="PF03948"/>
    </source>
</evidence>
<dbReference type="InterPro" id="IPR009027">
    <property type="entry name" value="Ribosomal_bL9/RNase_H1_N"/>
</dbReference>
<dbReference type="GO" id="GO:0005840">
    <property type="term" value="C:ribosome"/>
    <property type="evidence" value="ECO:0007669"/>
    <property type="project" value="UniProtKB-KW"/>
</dbReference>
<comment type="similarity">
    <text evidence="1 7">Belongs to the bacterial ribosomal protein bL9 family.</text>
</comment>
<proteinExistence type="inferred from homology"/>
<dbReference type="GO" id="GO:0003735">
    <property type="term" value="F:structural constituent of ribosome"/>
    <property type="evidence" value="ECO:0007669"/>
    <property type="project" value="InterPro"/>
</dbReference>
<evidence type="ECO:0000256" key="5">
    <source>
        <dbReference type="ARBA" id="ARBA00023274"/>
    </source>
</evidence>
<dbReference type="InterPro" id="IPR020069">
    <property type="entry name" value="Ribosomal_bL9_C"/>
</dbReference>
<dbReference type="PANTHER" id="PTHR21368">
    <property type="entry name" value="50S RIBOSOMAL PROTEIN L9"/>
    <property type="match status" value="1"/>
</dbReference>
<keyword evidence="5 7" id="KW-0687">Ribonucleoprotein</keyword>
<dbReference type="AlphaFoldDB" id="A0A7C4YEE1"/>
<evidence type="ECO:0000256" key="4">
    <source>
        <dbReference type="ARBA" id="ARBA00022980"/>
    </source>
</evidence>
<evidence type="ECO:0000256" key="6">
    <source>
        <dbReference type="ARBA" id="ARBA00035292"/>
    </source>
</evidence>
<dbReference type="InterPro" id="IPR020070">
    <property type="entry name" value="Ribosomal_bL9_N"/>
</dbReference>
<evidence type="ECO:0000313" key="10">
    <source>
        <dbReference type="EMBL" id="HGW60023.1"/>
    </source>
</evidence>
<gene>
    <name evidence="7 10" type="primary">rplI</name>
    <name evidence="10" type="ORF">ENV82_01090</name>
</gene>
<feature type="domain" description="Large ribosomal subunit protein bL9 C-terminal" evidence="9">
    <location>
        <begin position="63"/>
        <end position="146"/>
    </location>
</feature>
<evidence type="ECO:0000256" key="7">
    <source>
        <dbReference type="HAMAP-Rule" id="MF_00503"/>
    </source>
</evidence>
<evidence type="ECO:0000259" key="8">
    <source>
        <dbReference type="Pfam" id="PF01281"/>
    </source>
</evidence>
<evidence type="ECO:0000256" key="3">
    <source>
        <dbReference type="ARBA" id="ARBA00022884"/>
    </source>
</evidence>
<organism evidence="10">
    <name type="scientific">Caldisericum exile</name>
    <dbReference type="NCBI Taxonomy" id="693075"/>
    <lineage>
        <taxon>Bacteria</taxon>
        <taxon>Pseudomonadati</taxon>
        <taxon>Caldisericota/Cryosericota group</taxon>
        <taxon>Caldisericota</taxon>
        <taxon>Caldisericia</taxon>
        <taxon>Caldisericales</taxon>
        <taxon>Caldisericaceae</taxon>
        <taxon>Caldisericum</taxon>
    </lineage>
</organism>
<protein>
    <recommendedName>
        <fullName evidence="6 7">Large ribosomal subunit protein bL9</fullName>
    </recommendedName>
</protein>
<dbReference type="InterPro" id="IPR020594">
    <property type="entry name" value="Ribosomal_bL9_bac/chp"/>
</dbReference>
<dbReference type="Pfam" id="PF01281">
    <property type="entry name" value="Ribosomal_L9_N"/>
    <property type="match status" value="1"/>
</dbReference>
<dbReference type="InterPro" id="IPR036935">
    <property type="entry name" value="Ribosomal_bL9_N_sf"/>
</dbReference>
<name>A0A7C4YEE1_9BACT</name>
<keyword evidence="4 7" id="KW-0689">Ribosomal protein</keyword>
<dbReference type="GO" id="GO:0019843">
    <property type="term" value="F:rRNA binding"/>
    <property type="evidence" value="ECO:0007669"/>
    <property type="project" value="UniProtKB-UniRule"/>
</dbReference>
<dbReference type="NCBIfam" id="TIGR00158">
    <property type="entry name" value="L9"/>
    <property type="match status" value="1"/>
</dbReference>
<keyword evidence="2 7" id="KW-0699">rRNA-binding</keyword>
<dbReference type="GO" id="GO:1990904">
    <property type="term" value="C:ribonucleoprotein complex"/>
    <property type="evidence" value="ECO:0007669"/>
    <property type="project" value="UniProtKB-KW"/>
</dbReference>
<dbReference type="EMBL" id="DTHV01000031">
    <property type="protein sequence ID" value="HGW60023.1"/>
    <property type="molecule type" value="Genomic_DNA"/>
</dbReference>
<dbReference type="InterPro" id="IPR036791">
    <property type="entry name" value="Ribosomal_bL9_C_sf"/>
</dbReference>
<dbReference type="GO" id="GO:0006412">
    <property type="term" value="P:translation"/>
    <property type="evidence" value="ECO:0007669"/>
    <property type="project" value="UniProtKB-UniRule"/>
</dbReference>
<comment type="caution">
    <text evidence="10">The sequence shown here is derived from an EMBL/GenBank/DDBJ whole genome shotgun (WGS) entry which is preliminary data.</text>
</comment>
<dbReference type="Gene3D" id="3.40.5.10">
    <property type="entry name" value="Ribosomal protein L9, N-terminal domain"/>
    <property type="match status" value="1"/>
</dbReference>
<sequence length="148" mass="16389">MAKVKVLLLQNVLGLGNAKSIVSVSKGYALNYLVPKGLAKVVNDDTAEEVSGEIENSEANRVEKAKKEKDILESKTLIFKVNAGNNDKLFGSIGREDIGEKIKEVFGIEIDKKKIHLDVPIKKLGQYKVPVKLYKDIQAEVQVDVLRQ</sequence>
<dbReference type="InterPro" id="IPR000244">
    <property type="entry name" value="Ribosomal_bL9"/>
</dbReference>
<dbReference type="HAMAP" id="MF_00503">
    <property type="entry name" value="Ribosomal_bL9"/>
    <property type="match status" value="1"/>
</dbReference>
<keyword evidence="3 7" id="KW-0694">RNA-binding</keyword>
<evidence type="ECO:0000256" key="2">
    <source>
        <dbReference type="ARBA" id="ARBA00022730"/>
    </source>
</evidence>
<comment type="function">
    <text evidence="7">Binds to the 23S rRNA.</text>
</comment>